<dbReference type="AlphaFoldDB" id="A0A645BL92"/>
<comment type="caution">
    <text evidence="1">The sequence shown here is derived from an EMBL/GenBank/DDBJ whole genome shotgun (WGS) entry which is preliminary data.</text>
</comment>
<gene>
    <name evidence="1" type="ORF">SDC9_112782</name>
</gene>
<reference evidence="1" key="1">
    <citation type="submission" date="2019-08" db="EMBL/GenBank/DDBJ databases">
        <authorList>
            <person name="Kucharzyk K."/>
            <person name="Murdoch R.W."/>
            <person name="Higgins S."/>
            <person name="Loffler F."/>
        </authorList>
    </citation>
    <scope>NUCLEOTIDE SEQUENCE</scope>
</reference>
<dbReference type="EMBL" id="VSSQ01020766">
    <property type="protein sequence ID" value="MPM65878.1"/>
    <property type="molecule type" value="Genomic_DNA"/>
</dbReference>
<accession>A0A645BL92</accession>
<name>A0A645BL92_9ZZZZ</name>
<organism evidence="1">
    <name type="scientific">bioreactor metagenome</name>
    <dbReference type="NCBI Taxonomy" id="1076179"/>
    <lineage>
        <taxon>unclassified sequences</taxon>
        <taxon>metagenomes</taxon>
        <taxon>ecological metagenomes</taxon>
    </lineage>
</organism>
<sequence>MLGRDQRAELGGRLHAVAEHQGVRSGRQLRHELLFPAGIDVEAGVRGADLTGVDHAALQVAGHRGIDVRVPRDDGGGLAAQLEGEPLEVGVGAGMGDRPTTLGGTGVGHVVDVRVPGQCLADLRATGDDIDHPGRDARLMGELDQSQRGQ</sequence>
<proteinExistence type="predicted"/>
<protein>
    <submittedName>
        <fullName evidence="1">Uncharacterized protein</fullName>
    </submittedName>
</protein>
<evidence type="ECO:0000313" key="1">
    <source>
        <dbReference type="EMBL" id="MPM65878.1"/>
    </source>
</evidence>